<evidence type="ECO:0000259" key="2">
    <source>
        <dbReference type="SMART" id="SM00014"/>
    </source>
</evidence>
<dbReference type="InterPro" id="IPR036938">
    <property type="entry name" value="PAP2/HPO_sf"/>
</dbReference>
<evidence type="ECO:0000313" key="4">
    <source>
        <dbReference type="Proteomes" id="UP001150266"/>
    </source>
</evidence>
<evidence type="ECO:0000313" key="3">
    <source>
        <dbReference type="EMBL" id="KAJ4487974.1"/>
    </source>
</evidence>
<keyword evidence="1" id="KW-1133">Transmembrane helix</keyword>
<dbReference type="Proteomes" id="UP001150266">
    <property type="component" value="Unassembled WGS sequence"/>
</dbReference>
<keyword evidence="4" id="KW-1185">Reference proteome</keyword>
<feature type="transmembrane region" description="Helical" evidence="1">
    <location>
        <begin position="46"/>
        <end position="63"/>
    </location>
</feature>
<gene>
    <name evidence="3" type="ORF">J3R30DRAFT_3789100</name>
</gene>
<feature type="transmembrane region" description="Helical" evidence="1">
    <location>
        <begin position="123"/>
        <end position="143"/>
    </location>
</feature>
<keyword evidence="1" id="KW-0812">Transmembrane</keyword>
<dbReference type="InterPro" id="IPR000326">
    <property type="entry name" value="PAP2/HPO"/>
</dbReference>
<dbReference type="OrthoDB" id="302705at2759"/>
<accession>A0A9W9AQ08</accession>
<dbReference type="SUPFAM" id="SSF48317">
    <property type="entry name" value="Acid phosphatase/Vanadium-dependent haloperoxidase"/>
    <property type="match status" value="1"/>
</dbReference>
<feature type="domain" description="Phosphatidic acid phosphatase type 2/haloperoxidase" evidence="2">
    <location>
        <begin position="46"/>
        <end position="166"/>
    </location>
</feature>
<dbReference type="PANTHER" id="PTHR14969">
    <property type="entry name" value="SPHINGOSINE-1-PHOSPHATE PHOSPHOHYDROLASE"/>
    <property type="match status" value="1"/>
</dbReference>
<proteinExistence type="predicted"/>
<dbReference type="AlphaFoldDB" id="A0A9W9AQ08"/>
<comment type="caution">
    <text evidence="3">The sequence shown here is derived from an EMBL/GenBank/DDBJ whole genome shotgun (WGS) entry which is preliminary data.</text>
</comment>
<dbReference type="GO" id="GO:0042392">
    <property type="term" value="F:sphingosine-1-phosphate phosphatase activity"/>
    <property type="evidence" value="ECO:0007669"/>
    <property type="project" value="TreeGrafter"/>
</dbReference>
<dbReference type="Gene3D" id="1.20.144.10">
    <property type="entry name" value="Phosphatidic acid phosphatase type 2/haloperoxidase"/>
    <property type="match status" value="1"/>
</dbReference>
<name>A0A9W9AQ08_9AGAR</name>
<feature type="transmembrane region" description="Helical" evidence="1">
    <location>
        <begin position="84"/>
        <end position="111"/>
    </location>
</feature>
<dbReference type="PANTHER" id="PTHR14969:SF13">
    <property type="entry name" value="AT30094P"/>
    <property type="match status" value="1"/>
</dbReference>
<keyword evidence="1" id="KW-0472">Membrane</keyword>
<evidence type="ECO:0000256" key="1">
    <source>
        <dbReference type="SAM" id="Phobius"/>
    </source>
</evidence>
<feature type="transmembrane region" description="Helical" evidence="1">
    <location>
        <begin position="148"/>
        <end position="168"/>
    </location>
</feature>
<dbReference type="EMBL" id="JAOTPV010000002">
    <property type="protein sequence ID" value="KAJ4487974.1"/>
    <property type="molecule type" value="Genomic_DNA"/>
</dbReference>
<dbReference type="SMART" id="SM00014">
    <property type="entry name" value="acidPPc"/>
    <property type="match status" value="1"/>
</dbReference>
<sequence length="192" mass="22076">MANHHVDNIEPSEWQLPWWLKFLDKTNLTVTALTASLFLYTQSSGVAYFVSGAVACMIAVKVVKKMIKQERPVMQRPGKKRKKTYGMPSTHSTIITYYATYVFLASLYLPIHHTLPQSWTTRILPPLIVLPWAALIALSRIWLGHHTLAQVSAGCTFGFGFAWLWFYMWTNGLNEYGVEAERMWQSHLALWK</sequence>
<dbReference type="Pfam" id="PF01569">
    <property type="entry name" value="PAP2"/>
    <property type="match status" value="1"/>
</dbReference>
<reference evidence="3" key="1">
    <citation type="submission" date="2022-08" db="EMBL/GenBank/DDBJ databases">
        <title>A Global Phylogenomic Analysis of the Shiitake Genus Lentinula.</title>
        <authorList>
            <consortium name="DOE Joint Genome Institute"/>
            <person name="Sierra-Patev S."/>
            <person name="Min B."/>
            <person name="Naranjo-Ortiz M."/>
            <person name="Looney B."/>
            <person name="Konkel Z."/>
            <person name="Slot J.C."/>
            <person name="Sakamoto Y."/>
            <person name="Steenwyk J.L."/>
            <person name="Rokas A."/>
            <person name="Carro J."/>
            <person name="Camarero S."/>
            <person name="Ferreira P."/>
            <person name="Molpeceres G."/>
            <person name="Ruiz-Duenas F.J."/>
            <person name="Serrano A."/>
            <person name="Henrissat B."/>
            <person name="Drula E."/>
            <person name="Hughes K.W."/>
            <person name="Mata J.L."/>
            <person name="Ishikawa N.K."/>
            <person name="Vargas-Isla R."/>
            <person name="Ushijima S."/>
            <person name="Smith C.A."/>
            <person name="Ahrendt S."/>
            <person name="Andreopoulos W."/>
            <person name="He G."/>
            <person name="Labutti K."/>
            <person name="Lipzen A."/>
            <person name="Ng V."/>
            <person name="Riley R."/>
            <person name="Sandor L."/>
            <person name="Barry K."/>
            <person name="Martinez A.T."/>
            <person name="Xiao Y."/>
            <person name="Gibbons J.G."/>
            <person name="Terashima K."/>
            <person name="Grigoriev I.V."/>
            <person name="Hibbett D.S."/>
        </authorList>
    </citation>
    <scope>NUCLEOTIDE SEQUENCE</scope>
    <source>
        <strain evidence="3">JLM2183</strain>
    </source>
</reference>
<protein>
    <submittedName>
        <fullName evidence="3">Phosphatidic acid phosphatase type 2/haloperoxidase</fullName>
    </submittedName>
</protein>
<organism evidence="3 4">
    <name type="scientific">Lentinula aciculospora</name>
    <dbReference type="NCBI Taxonomy" id="153920"/>
    <lineage>
        <taxon>Eukaryota</taxon>
        <taxon>Fungi</taxon>
        <taxon>Dikarya</taxon>
        <taxon>Basidiomycota</taxon>
        <taxon>Agaricomycotina</taxon>
        <taxon>Agaricomycetes</taxon>
        <taxon>Agaricomycetidae</taxon>
        <taxon>Agaricales</taxon>
        <taxon>Marasmiineae</taxon>
        <taxon>Omphalotaceae</taxon>
        <taxon>Lentinula</taxon>
    </lineage>
</organism>